<dbReference type="STRING" id="1167006.UWK_00107"/>
<dbReference type="GO" id="GO:0071555">
    <property type="term" value="P:cell wall organization"/>
    <property type="evidence" value="ECO:0007669"/>
    <property type="project" value="UniProtKB-KW"/>
</dbReference>
<dbReference type="PROSITE" id="PS50975">
    <property type="entry name" value="ATP_GRASP"/>
    <property type="match status" value="1"/>
</dbReference>
<dbReference type="PATRIC" id="fig|1167006.5.peg.119"/>
<proteinExistence type="inferred from homology"/>
<dbReference type="OrthoDB" id="9813261at2"/>
<keyword evidence="7" id="KW-1185">Reference proteome</keyword>
<dbReference type="Proteomes" id="UP000011721">
    <property type="component" value="Chromosome"/>
</dbReference>
<dbReference type="InterPro" id="IPR011095">
    <property type="entry name" value="Dala_Dala_lig_C"/>
</dbReference>
<dbReference type="Gene3D" id="3.30.470.20">
    <property type="entry name" value="ATP-grasp fold, B domain"/>
    <property type="match status" value="1"/>
</dbReference>
<dbReference type="GO" id="GO:0008716">
    <property type="term" value="F:D-alanine-D-alanine ligase activity"/>
    <property type="evidence" value="ECO:0007669"/>
    <property type="project" value="UniProtKB-EC"/>
</dbReference>
<dbReference type="GO" id="GO:0046872">
    <property type="term" value="F:metal ion binding"/>
    <property type="evidence" value="ECO:0007669"/>
    <property type="project" value="InterPro"/>
</dbReference>
<keyword evidence="4" id="KW-0547">Nucleotide-binding</keyword>
<evidence type="ECO:0000313" key="7">
    <source>
        <dbReference type="Proteomes" id="UP000011721"/>
    </source>
</evidence>
<sequence length="328" mass="36077">MKIGLTFDLRSAYLEMGFSELETAEFDRDDTITAIENALTTLGHKCERIGHARQLMQALTEGKRWDLVFNIAEGMYGIGREAQIPAILDVFNIPYTFSDPLVMSLTLHKGMTKRVLRDAKVAVSDFLVAEKGSEAAAISFGGPWFIKPVAEGTGKGIDPTSIVRDKAELPGAVDHLIEKFKQPVIIEPYLPGREFTVGIVGTGNVAKVLGTIEVVLLQNAEEGVYSYVNKEECEERVEYRLVHGSKDPVVKEAENTALEAWRVLGCRDGGRADLRCNANGKPLFMEVNPLAGIHPQHSDLPILCTMQNIDYLSLVEMILTSASARVTL</sequence>
<dbReference type="InterPro" id="IPR013815">
    <property type="entry name" value="ATP_grasp_subdomain_1"/>
</dbReference>
<evidence type="ECO:0000256" key="1">
    <source>
        <dbReference type="ARBA" id="ARBA00010871"/>
    </source>
</evidence>
<evidence type="ECO:0000313" key="6">
    <source>
        <dbReference type="EMBL" id="AGF76694.1"/>
    </source>
</evidence>
<gene>
    <name evidence="6" type="ordered locus">UWK_00107</name>
</gene>
<keyword evidence="4" id="KW-0067">ATP-binding</keyword>
<dbReference type="InterPro" id="IPR011761">
    <property type="entry name" value="ATP-grasp"/>
</dbReference>
<dbReference type="KEGG" id="dsf:UWK_00107"/>
<dbReference type="InterPro" id="IPR016185">
    <property type="entry name" value="PreATP-grasp_dom_sf"/>
</dbReference>
<dbReference type="Pfam" id="PF07478">
    <property type="entry name" value="Dala_Dala_lig_C"/>
    <property type="match status" value="1"/>
</dbReference>
<dbReference type="HOGENOM" id="CLU_039268_2_1_7"/>
<evidence type="ECO:0000256" key="3">
    <source>
        <dbReference type="ARBA" id="ARBA00023316"/>
    </source>
</evidence>
<evidence type="ECO:0000259" key="5">
    <source>
        <dbReference type="PROSITE" id="PS50975"/>
    </source>
</evidence>
<dbReference type="RefSeq" id="WP_015402393.1">
    <property type="nucleotide sequence ID" value="NC_020304.1"/>
</dbReference>
<reference evidence="7" key="1">
    <citation type="journal article" date="2013" name="Stand. Genomic Sci.">
        <title>Complete genome sequence of Desulfocapsa sulfexigens, a marine deltaproteobacterium specialized in disproportionating inorganic sulfur compounds.</title>
        <authorList>
            <person name="Finster K.W."/>
            <person name="Kjeldsen K.U."/>
            <person name="Kube M."/>
            <person name="Reinhardt R."/>
            <person name="Mussmann M."/>
            <person name="Amann R."/>
            <person name="Schreiber L."/>
        </authorList>
    </citation>
    <scope>NUCLEOTIDE SEQUENCE [LARGE SCALE GENOMIC DNA]</scope>
    <source>
        <strain evidence="7">DSM 10523 / SB164P1</strain>
    </source>
</reference>
<dbReference type="SUPFAM" id="SSF52440">
    <property type="entry name" value="PreATP-grasp domain"/>
    <property type="match status" value="1"/>
</dbReference>
<dbReference type="PANTHER" id="PTHR23132">
    <property type="entry name" value="D-ALANINE--D-ALANINE LIGASE"/>
    <property type="match status" value="1"/>
</dbReference>
<dbReference type="SUPFAM" id="SSF56059">
    <property type="entry name" value="Glutathione synthetase ATP-binding domain-like"/>
    <property type="match status" value="1"/>
</dbReference>
<dbReference type="EMBL" id="CP003985">
    <property type="protein sequence ID" value="AGF76694.1"/>
    <property type="molecule type" value="Genomic_DNA"/>
</dbReference>
<dbReference type="Gene3D" id="3.30.1490.20">
    <property type="entry name" value="ATP-grasp fold, A domain"/>
    <property type="match status" value="1"/>
</dbReference>
<organism evidence="6 7">
    <name type="scientific">Desulfocapsa sulfexigens (strain DSM 10523 / SB164P1)</name>
    <dbReference type="NCBI Taxonomy" id="1167006"/>
    <lineage>
        <taxon>Bacteria</taxon>
        <taxon>Pseudomonadati</taxon>
        <taxon>Thermodesulfobacteriota</taxon>
        <taxon>Desulfobulbia</taxon>
        <taxon>Desulfobulbales</taxon>
        <taxon>Desulfocapsaceae</taxon>
        <taxon>Desulfocapsa</taxon>
    </lineage>
</organism>
<dbReference type="EC" id="6.3.2.4" evidence="6"/>
<dbReference type="Gene3D" id="3.40.50.20">
    <property type="match status" value="1"/>
</dbReference>
<keyword evidence="3" id="KW-0961">Cell wall biogenesis/degradation</keyword>
<feature type="domain" description="ATP-grasp" evidence="5">
    <location>
        <begin position="113"/>
        <end position="320"/>
    </location>
</feature>
<dbReference type="PANTHER" id="PTHR23132:SF23">
    <property type="entry name" value="D-ALANINE--D-ALANINE LIGASE B"/>
    <property type="match status" value="1"/>
</dbReference>
<protein>
    <submittedName>
        <fullName evidence="6">ATP-grasp enzyme, D-alanine-D-alanine ligase</fullName>
        <ecNumber evidence="6">6.3.2.4</ecNumber>
    </submittedName>
</protein>
<evidence type="ECO:0000256" key="4">
    <source>
        <dbReference type="PROSITE-ProRule" id="PRU00409"/>
    </source>
</evidence>
<name>M1NA13_DESSD</name>
<comment type="similarity">
    <text evidence="1">Belongs to the D-alanine--D-alanine ligase family.</text>
</comment>
<dbReference type="GO" id="GO:0005524">
    <property type="term" value="F:ATP binding"/>
    <property type="evidence" value="ECO:0007669"/>
    <property type="project" value="UniProtKB-UniRule"/>
</dbReference>
<evidence type="ECO:0000256" key="2">
    <source>
        <dbReference type="ARBA" id="ARBA00022598"/>
    </source>
</evidence>
<dbReference type="AlphaFoldDB" id="M1NA13"/>
<accession>M1NA13</accession>
<dbReference type="eggNOG" id="COG1181">
    <property type="taxonomic scope" value="Bacteria"/>
</dbReference>
<keyword evidence="2 6" id="KW-0436">Ligase</keyword>